<name>A0ABY1ZZC6_9ACTN</name>
<sequence>MPSALVLLTIIPLVSGALRLVEVAGGPAVMPDNPRIDASPAPVVVHLAGAAVYAVVGAFQFSRRIRRTHIGWHRGAGRALVAAGLLVAGSGLWMTLFYSGAPGGALLWSVRLLVASAMGVCILLGLAAIRGREIAVHRAWMMRAYALGLGAGTQVFTQGVGQAVFGTGEVSTALSVSAGWVVNAGIAEWLIRRRS</sequence>
<keyword evidence="1" id="KW-1133">Transmembrane helix</keyword>
<dbReference type="Proteomes" id="UP000292385">
    <property type="component" value="Unassembled WGS sequence"/>
</dbReference>
<evidence type="ECO:0000256" key="1">
    <source>
        <dbReference type="SAM" id="Phobius"/>
    </source>
</evidence>
<feature type="transmembrane region" description="Helical" evidence="1">
    <location>
        <begin position="43"/>
        <end position="59"/>
    </location>
</feature>
<accession>A0ABY1ZZC6</accession>
<dbReference type="Pfam" id="PF10067">
    <property type="entry name" value="DUF2306"/>
    <property type="match status" value="1"/>
</dbReference>
<reference evidence="2 3" key="1">
    <citation type="submission" date="2019-02" db="EMBL/GenBank/DDBJ databases">
        <title>Kribbella capetownensis sp. nov. and Kribbella speibonae sp. nov., isolated from soil.</title>
        <authorList>
            <person name="Curtis S.M."/>
            <person name="Norton I."/>
            <person name="Everest G.J."/>
            <person name="Meyers P.R."/>
        </authorList>
    </citation>
    <scope>NUCLEOTIDE SEQUENCE [LARGE SCALE GENOMIC DNA]</scope>
    <source>
        <strain evidence="2 3">SK5</strain>
    </source>
</reference>
<comment type="caution">
    <text evidence="2">The sequence shown here is derived from an EMBL/GenBank/DDBJ whole genome shotgun (WGS) entry which is preliminary data.</text>
</comment>
<gene>
    <name evidence="2" type="ORF">E0H58_31195</name>
</gene>
<proteinExistence type="predicted"/>
<keyword evidence="1" id="KW-0812">Transmembrane</keyword>
<protein>
    <submittedName>
        <fullName evidence="2">DUF2306 domain-containing protein</fullName>
    </submittedName>
</protein>
<feature type="transmembrane region" description="Helical" evidence="1">
    <location>
        <begin position="105"/>
        <end position="128"/>
    </location>
</feature>
<feature type="transmembrane region" description="Helical" evidence="1">
    <location>
        <begin position="79"/>
        <end position="99"/>
    </location>
</feature>
<keyword evidence="3" id="KW-1185">Reference proteome</keyword>
<evidence type="ECO:0000313" key="2">
    <source>
        <dbReference type="EMBL" id="TCC19694.1"/>
    </source>
</evidence>
<organism evidence="2 3">
    <name type="scientific">Kribbella speibonae</name>
    <dbReference type="NCBI Taxonomy" id="1572660"/>
    <lineage>
        <taxon>Bacteria</taxon>
        <taxon>Bacillati</taxon>
        <taxon>Actinomycetota</taxon>
        <taxon>Actinomycetes</taxon>
        <taxon>Propionibacteriales</taxon>
        <taxon>Kribbellaceae</taxon>
        <taxon>Kribbella</taxon>
    </lineage>
</organism>
<dbReference type="InterPro" id="IPR018750">
    <property type="entry name" value="DUF2306_membrane"/>
</dbReference>
<dbReference type="EMBL" id="SJJY01000008">
    <property type="protein sequence ID" value="TCC19694.1"/>
    <property type="molecule type" value="Genomic_DNA"/>
</dbReference>
<keyword evidence="1" id="KW-0472">Membrane</keyword>
<evidence type="ECO:0000313" key="3">
    <source>
        <dbReference type="Proteomes" id="UP000292385"/>
    </source>
</evidence>